<organism evidence="3 4">
    <name type="scientific">Parnassius apollo</name>
    <name type="common">Apollo butterfly</name>
    <name type="synonym">Papilio apollo</name>
    <dbReference type="NCBI Taxonomy" id="110799"/>
    <lineage>
        <taxon>Eukaryota</taxon>
        <taxon>Metazoa</taxon>
        <taxon>Ecdysozoa</taxon>
        <taxon>Arthropoda</taxon>
        <taxon>Hexapoda</taxon>
        <taxon>Insecta</taxon>
        <taxon>Pterygota</taxon>
        <taxon>Neoptera</taxon>
        <taxon>Endopterygota</taxon>
        <taxon>Lepidoptera</taxon>
        <taxon>Glossata</taxon>
        <taxon>Ditrysia</taxon>
        <taxon>Papilionoidea</taxon>
        <taxon>Papilionidae</taxon>
        <taxon>Parnassiinae</taxon>
        <taxon>Parnassini</taxon>
        <taxon>Parnassius</taxon>
        <taxon>Parnassius</taxon>
    </lineage>
</organism>
<evidence type="ECO:0000256" key="2">
    <source>
        <dbReference type="SAM" id="Phobius"/>
    </source>
</evidence>
<dbReference type="GO" id="GO:0047493">
    <property type="term" value="F:ceramide cholinephosphotransferase activity"/>
    <property type="evidence" value="ECO:0007669"/>
    <property type="project" value="TreeGrafter"/>
</dbReference>
<gene>
    <name evidence="3" type="ORF">PAPOLLO_LOCUS14664</name>
</gene>
<dbReference type="PANTHER" id="PTHR21290">
    <property type="entry name" value="SPHINGOMYELIN SYNTHETASE"/>
    <property type="match status" value="1"/>
</dbReference>
<evidence type="ECO:0000313" key="4">
    <source>
        <dbReference type="Proteomes" id="UP000691718"/>
    </source>
</evidence>
<dbReference type="GO" id="GO:0005886">
    <property type="term" value="C:plasma membrane"/>
    <property type="evidence" value="ECO:0007669"/>
    <property type="project" value="TreeGrafter"/>
</dbReference>
<keyword evidence="4" id="KW-1185">Reference proteome</keyword>
<feature type="transmembrane region" description="Helical" evidence="2">
    <location>
        <begin position="229"/>
        <end position="251"/>
    </location>
</feature>
<keyword evidence="2" id="KW-0472">Membrane</keyword>
<dbReference type="GO" id="GO:0046513">
    <property type="term" value="P:ceramide biosynthetic process"/>
    <property type="evidence" value="ECO:0007669"/>
    <property type="project" value="TreeGrafter"/>
</dbReference>
<keyword evidence="2" id="KW-0812">Transmembrane</keyword>
<feature type="region of interest" description="Disordered" evidence="1">
    <location>
        <begin position="102"/>
        <end position="159"/>
    </location>
</feature>
<comment type="caution">
    <text evidence="3">The sequence shown here is derived from an EMBL/GenBank/DDBJ whole genome shotgun (WGS) entry which is preliminary data.</text>
</comment>
<feature type="transmembrane region" description="Helical" evidence="2">
    <location>
        <begin position="183"/>
        <end position="203"/>
    </location>
</feature>
<dbReference type="GO" id="GO:0005789">
    <property type="term" value="C:endoplasmic reticulum membrane"/>
    <property type="evidence" value="ECO:0007669"/>
    <property type="project" value="TreeGrafter"/>
</dbReference>
<protein>
    <submittedName>
        <fullName evidence="3">(apollo) hypothetical protein</fullName>
    </submittedName>
</protein>
<reference evidence="3" key="1">
    <citation type="submission" date="2021-04" db="EMBL/GenBank/DDBJ databases">
        <authorList>
            <person name="Tunstrom K."/>
        </authorList>
    </citation>
    <scope>NUCLEOTIDE SEQUENCE</scope>
</reference>
<keyword evidence="2" id="KW-1133">Transmembrane helix</keyword>
<dbReference type="GO" id="GO:0000139">
    <property type="term" value="C:Golgi membrane"/>
    <property type="evidence" value="ECO:0007669"/>
    <property type="project" value="TreeGrafter"/>
</dbReference>
<dbReference type="InterPro" id="IPR045221">
    <property type="entry name" value="Sphingomyelin_synth-like"/>
</dbReference>
<dbReference type="EMBL" id="CAJQZP010000978">
    <property type="protein sequence ID" value="CAG5005953.1"/>
    <property type="molecule type" value="Genomic_DNA"/>
</dbReference>
<name>A0A8S3X6Q7_PARAO</name>
<dbReference type="PANTHER" id="PTHR21290:SF27">
    <property type="entry name" value="PHOSPHATIDYLCHOLINE:CERAMIDE CHOLINEPHOSPHOTRANSFERASE 1"/>
    <property type="match status" value="1"/>
</dbReference>
<feature type="transmembrane region" description="Helical" evidence="2">
    <location>
        <begin position="263"/>
        <end position="284"/>
    </location>
</feature>
<dbReference type="GO" id="GO:0033188">
    <property type="term" value="F:sphingomyelin synthase activity"/>
    <property type="evidence" value="ECO:0007669"/>
    <property type="project" value="TreeGrafter"/>
</dbReference>
<evidence type="ECO:0000256" key="1">
    <source>
        <dbReference type="SAM" id="MobiDB-lite"/>
    </source>
</evidence>
<dbReference type="GO" id="GO:0006686">
    <property type="term" value="P:sphingomyelin biosynthetic process"/>
    <property type="evidence" value="ECO:0007669"/>
    <property type="project" value="TreeGrafter"/>
</dbReference>
<proteinExistence type="predicted"/>
<dbReference type="AlphaFoldDB" id="A0A8S3X6Q7"/>
<feature type="compositionally biased region" description="Polar residues" evidence="1">
    <location>
        <begin position="105"/>
        <end position="119"/>
    </location>
</feature>
<sequence length="424" mass="46975">MYMSSNEAYFKCSIQANGDWMTISARSPDKEPSPPKQINFAEPLVESVRVYLANEVPAKQLALVPAPSPPLPPPPPLPVCHADIASDTAREDIRGINFEPRLTRNDVNNNASRRATMPSQAELMQRQPLLARNAKPEPQPTTDDSDPDQEHSPQRTHATDFVVEIPPGTVREERYPKEIWKTIVSFFFLFLCVCINMMSLSLVHERLPDRNTTPPLTDIVLDNVTARDWGLAVSEYLIMISTTVAMLVVIFHKHRFIVARRMFVIIGLLYLYRSVTMFVTVVPVSSTTYYCSPKSNTTTPLLVIRRMFYLISGFGLSINGKHTILAEEAVARALGDVGLGVAWCFIRAPRARPLHCGRGDRVLRDHAAVLDIPLAAGDAAPQWRQLQPVHDPEGMVVLAVHVPGEECAGAGSTALRLALTLASD</sequence>
<dbReference type="Proteomes" id="UP000691718">
    <property type="component" value="Unassembled WGS sequence"/>
</dbReference>
<accession>A0A8S3X6Q7</accession>
<evidence type="ECO:0000313" key="3">
    <source>
        <dbReference type="EMBL" id="CAG5005953.1"/>
    </source>
</evidence>
<dbReference type="OrthoDB" id="422827at2759"/>